<comment type="caution">
    <text evidence="3">The sequence shown here is derived from an EMBL/GenBank/DDBJ whole genome shotgun (WGS) entry which is preliminary data.</text>
</comment>
<proteinExistence type="predicted"/>
<dbReference type="Gene3D" id="2.30.40.10">
    <property type="entry name" value="Urease, subunit C, domain 1"/>
    <property type="match status" value="1"/>
</dbReference>
<dbReference type="InterPro" id="IPR011059">
    <property type="entry name" value="Metal-dep_hydrolase_composite"/>
</dbReference>
<dbReference type="PANTHER" id="PTHR11647">
    <property type="entry name" value="HYDRANTOINASE/DIHYDROPYRIMIDINASE FAMILY MEMBER"/>
    <property type="match status" value="1"/>
</dbReference>
<organism evidence="3">
    <name type="scientific">marine sediment metagenome</name>
    <dbReference type="NCBI Taxonomy" id="412755"/>
    <lineage>
        <taxon>unclassified sequences</taxon>
        <taxon>metagenomes</taxon>
        <taxon>ecological metagenomes</taxon>
    </lineage>
</organism>
<evidence type="ECO:0000256" key="1">
    <source>
        <dbReference type="ARBA" id="ARBA00001947"/>
    </source>
</evidence>
<dbReference type="AlphaFoldDB" id="X0ZLK5"/>
<protein>
    <recommendedName>
        <fullName evidence="2">Amidohydrolase-related domain-containing protein</fullName>
    </recommendedName>
</protein>
<reference evidence="3" key="1">
    <citation type="journal article" date="2014" name="Front. Microbiol.">
        <title>High frequency of phylogenetically diverse reductive dehalogenase-homologous genes in deep subseafloor sedimentary metagenomes.</title>
        <authorList>
            <person name="Kawai M."/>
            <person name="Futagami T."/>
            <person name="Toyoda A."/>
            <person name="Takaki Y."/>
            <person name="Nishi S."/>
            <person name="Hori S."/>
            <person name="Arai W."/>
            <person name="Tsubouchi T."/>
            <person name="Morono Y."/>
            <person name="Uchiyama I."/>
            <person name="Ito T."/>
            <person name="Fujiyama A."/>
            <person name="Inagaki F."/>
            <person name="Takami H."/>
        </authorList>
    </citation>
    <scope>NUCLEOTIDE SEQUENCE</scope>
    <source>
        <strain evidence="3">Expedition CK06-06</strain>
    </source>
</reference>
<dbReference type="GO" id="GO:0016812">
    <property type="term" value="F:hydrolase activity, acting on carbon-nitrogen (but not peptide) bonds, in cyclic amides"/>
    <property type="evidence" value="ECO:0007669"/>
    <property type="project" value="TreeGrafter"/>
</dbReference>
<gene>
    <name evidence="3" type="ORF">S01H4_17393</name>
</gene>
<dbReference type="GO" id="GO:0005829">
    <property type="term" value="C:cytosol"/>
    <property type="evidence" value="ECO:0007669"/>
    <property type="project" value="TreeGrafter"/>
</dbReference>
<evidence type="ECO:0000259" key="2">
    <source>
        <dbReference type="Pfam" id="PF01979"/>
    </source>
</evidence>
<evidence type="ECO:0000313" key="3">
    <source>
        <dbReference type="EMBL" id="GAG61273.1"/>
    </source>
</evidence>
<dbReference type="InterPro" id="IPR050378">
    <property type="entry name" value="Metallo-dep_Hydrolases_sf"/>
</dbReference>
<dbReference type="Gene3D" id="3.20.20.140">
    <property type="entry name" value="Metal-dependent hydrolases"/>
    <property type="match status" value="1"/>
</dbReference>
<dbReference type="SUPFAM" id="SSF51338">
    <property type="entry name" value="Composite domain of metallo-dependent hydrolases"/>
    <property type="match status" value="1"/>
</dbReference>
<name>X0ZLK5_9ZZZZ</name>
<dbReference type="InterPro" id="IPR006680">
    <property type="entry name" value="Amidohydro-rel"/>
</dbReference>
<feature type="non-terminal residue" evidence="3">
    <location>
        <position position="1"/>
    </location>
</feature>
<feature type="domain" description="Amidohydrolase-related" evidence="2">
    <location>
        <begin position="4"/>
        <end position="68"/>
    </location>
</feature>
<dbReference type="Pfam" id="PF01979">
    <property type="entry name" value="Amidohydro_1"/>
    <property type="match status" value="1"/>
</dbReference>
<dbReference type="EMBL" id="BART01007657">
    <property type="protein sequence ID" value="GAG61273.1"/>
    <property type="molecule type" value="Genomic_DNA"/>
</dbReference>
<sequence>AVAPAEIFGMAPKKGTLSPGSDADIVLFDPLKKWTMNCDSLHMAADWSAYEGIKITGKIKKVFSRGELIIDGEKCLAEKGRGQYIYRKLKKGTFPLNRKAVPLK</sequence>
<dbReference type="PANTHER" id="PTHR11647:SF1">
    <property type="entry name" value="COLLAPSIN RESPONSE MEDIATOR PROTEIN"/>
    <property type="match status" value="1"/>
</dbReference>
<comment type="cofactor">
    <cofactor evidence="1">
        <name>Zn(2+)</name>
        <dbReference type="ChEBI" id="CHEBI:29105"/>
    </cofactor>
</comment>
<accession>X0ZLK5</accession>